<gene>
    <name evidence="3" type="ORF">EYF80_027886</name>
</gene>
<evidence type="ECO:0000256" key="1">
    <source>
        <dbReference type="SAM" id="MobiDB-lite"/>
    </source>
</evidence>
<name>A0A4Z2H8L8_9TELE</name>
<keyword evidence="2" id="KW-1133">Transmembrane helix</keyword>
<comment type="caution">
    <text evidence="3">The sequence shown here is derived from an EMBL/GenBank/DDBJ whole genome shotgun (WGS) entry which is preliminary data.</text>
</comment>
<dbReference type="EMBL" id="SRLO01000306">
    <property type="protein sequence ID" value="TNN61870.1"/>
    <property type="molecule type" value="Genomic_DNA"/>
</dbReference>
<protein>
    <submittedName>
        <fullName evidence="3">Uncharacterized protein</fullName>
    </submittedName>
</protein>
<reference evidence="3 4" key="1">
    <citation type="submission" date="2019-03" db="EMBL/GenBank/DDBJ databases">
        <title>First draft genome of Liparis tanakae, snailfish: a comprehensive survey of snailfish specific genes.</title>
        <authorList>
            <person name="Kim W."/>
            <person name="Song I."/>
            <person name="Jeong J.-H."/>
            <person name="Kim D."/>
            <person name="Kim S."/>
            <person name="Ryu S."/>
            <person name="Song J.Y."/>
            <person name="Lee S.K."/>
        </authorList>
    </citation>
    <scope>NUCLEOTIDE SEQUENCE [LARGE SCALE GENOMIC DNA]</scope>
    <source>
        <tissue evidence="3">Muscle</tissue>
    </source>
</reference>
<evidence type="ECO:0000256" key="2">
    <source>
        <dbReference type="SAM" id="Phobius"/>
    </source>
</evidence>
<dbReference type="AlphaFoldDB" id="A0A4Z2H8L8"/>
<feature type="region of interest" description="Disordered" evidence="1">
    <location>
        <begin position="1"/>
        <end position="28"/>
    </location>
</feature>
<keyword evidence="2" id="KW-0812">Transmembrane</keyword>
<keyword evidence="4" id="KW-1185">Reference proteome</keyword>
<accession>A0A4Z2H8L8</accession>
<keyword evidence="2" id="KW-0472">Membrane</keyword>
<evidence type="ECO:0000313" key="4">
    <source>
        <dbReference type="Proteomes" id="UP000314294"/>
    </source>
</evidence>
<dbReference type="OrthoDB" id="8885466at2759"/>
<sequence length="120" mass="12919">MSERDGNGDGLSGDGAPDFIPPRVSRGRRSGVILPGGGQDADAVLLESVKAAPRRSSIIKVFNVYFSVVKFWLSSHIWLFLLVSSQLISQLIDASCRQRVSAAAASLVQPRRVILSVRVA</sequence>
<dbReference type="Proteomes" id="UP000314294">
    <property type="component" value="Unassembled WGS sequence"/>
</dbReference>
<evidence type="ECO:0000313" key="3">
    <source>
        <dbReference type="EMBL" id="TNN61870.1"/>
    </source>
</evidence>
<feature type="transmembrane region" description="Helical" evidence="2">
    <location>
        <begin position="64"/>
        <end position="88"/>
    </location>
</feature>
<proteinExistence type="predicted"/>
<organism evidence="3 4">
    <name type="scientific">Liparis tanakae</name>
    <name type="common">Tanaka's snailfish</name>
    <dbReference type="NCBI Taxonomy" id="230148"/>
    <lineage>
        <taxon>Eukaryota</taxon>
        <taxon>Metazoa</taxon>
        <taxon>Chordata</taxon>
        <taxon>Craniata</taxon>
        <taxon>Vertebrata</taxon>
        <taxon>Euteleostomi</taxon>
        <taxon>Actinopterygii</taxon>
        <taxon>Neopterygii</taxon>
        <taxon>Teleostei</taxon>
        <taxon>Neoteleostei</taxon>
        <taxon>Acanthomorphata</taxon>
        <taxon>Eupercaria</taxon>
        <taxon>Perciformes</taxon>
        <taxon>Cottioidei</taxon>
        <taxon>Cottales</taxon>
        <taxon>Liparidae</taxon>
        <taxon>Liparis</taxon>
    </lineage>
</organism>